<feature type="domain" description="Transposase IS204/IS1001/IS1096/IS1165 DDE" evidence="1">
    <location>
        <begin position="193"/>
        <end position="423"/>
    </location>
</feature>
<reference evidence="3 4" key="1">
    <citation type="submission" date="2021-04" db="EMBL/GenBank/DDBJ databases">
        <title>Whole genome sequence analysis of a thiophenic sulfur metabolizing bacteria.</title>
        <authorList>
            <person name="Akhtar N."/>
            <person name="Akram J."/>
            <person name="Aslam A."/>
        </authorList>
    </citation>
    <scope>NUCLEOTIDE SEQUENCE [LARGE SCALE GENOMIC DNA]</scope>
    <source>
        <strain evidence="3 4">3OW</strain>
    </source>
</reference>
<comment type="caution">
    <text evidence="3">The sequence shown here is derived from an EMBL/GenBank/DDBJ whole genome shotgun (WGS) entry which is preliminary data.</text>
</comment>
<dbReference type="Proteomes" id="UP000676853">
    <property type="component" value="Unassembled WGS sequence"/>
</dbReference>
<evidence type="ECO:0000313" key="3">
    <source>
        <dbReference type="EMBL" id="MBS4104479.1"/>
    </source>
</evidence>
<gene>
    <name evidence="3" type="ORF">KFZ73_25025</name>
</gene>
<dbReference type="EMBL" id="JAGXOE010000203">
    <property type="protein sequence ID" value="MBS4104479.1"/>
    <property type="molecule type" value="Genomic_DNA"/>
</dbReference>
<evidence type="ECO:0000259" key="2">
    <source>
        <dbReference type="Pfam" id="PF14690"/>
    </source>
</evidence>
<keyword evidence="4" id="KW-1185">Reference proteome</keyword>
<dbReference type="InterPro" id="IPR029261">
    <property type="entry name" value="Transposase_Znf"/>
</dbReference>
<dbReference type="PANTHER" id="PTHR33498:SF1">
    <property type="entry name" value="TRANSPOSASE FOR INSERTION SEQUENCE ELEMENT IS1557"/>
    <property type="match status" value="1"/>
</dbReference>
<dbReference type="PANTHER" id="PTHR33498">
    <property type="entry name" value="TRANSPOSASE FOR INSERTION SEQUENCE ELEMENT IS1557"/>
    <property type="match status" value="1"/>
</dbReference>
<name>A0ABS5NJJ7_TSUPA</name>
<organism evidence="3 4">
    <name type="scientific">Tsukamurella paurometabola</name>
    <name type="common">Corynebacterium paurometabolum</name>
    <dbReference type="NCBI Taxonomy" id="2061"/>
    <lineage>
        <taxon>Bacteria</taxon>
        <taxon>Bacillati</taxon>
        <taxon>Actinomycetota</taxon>
        <taxon>Actinomycetes</taxon>
        <taxon>Mycobacteriales</taxon>
        <taxon>Tsukamurellaceae</taxon>
        <taxon>Tsukamurella</taxon>
    </lineage>
</organism>
<dbReference type="InterPro" id="IPR047951">
    <property type="entry name" value="Transpos_ISL3"/>
</dbReference>
<dbReference type="InterPro" id="IPR002560">
    <property type="entry name" value="Transposase_DDE"/>
</dbReference>
<dbReference type="NCBIfam" id="NF033550">
    <property type="entry name" value="transpos_ISL3"/>
    <property type="match status" value="1"/>
</dbReference>
<evidence type="ECO:0000313" key="4">
    <source>
        <dbReference type="Proteomes" id="UP000676853"/>
    </source>
</evidence>
<sequence>MDDATSLVLGLEGLQVTSVSVGPGRVRLVEVITCDPDAAACPSCGVRSTAIKGRAVTHPRDLRYGDDPIWLRWHKTRYRCRNDGCARQSFTEQIREVPAGRRTTTRLRTQIGRDIGENARSVAEVAACSGVSWPTAHTAFIEHAEQVLSAPAPVRVLGIDETRRGKPRWTRDATPDGAGRRWVRVDPWDTGFVDISGDQGLLGQVEGRTTAAVTSWLNEQSEQFRNSITHVAIDPAAAYAAAATAVLPNARIVVDHFHLVKLANDAVTAVRRRVTFDAHGRRGRKQDPEWANRRRLLSRRERLSDRTFARMWNDLIDHEPTDQILTAYIAKEQLRHLLAAARDGADHHEVRARLYAFYTWCADADLPELTRFASTVEAWWPAILAFIDTGITNARTEGYNRLVKQVKRVACGFRNTENSRRRIRFHCTRAQRASIQQFHC</sequence>
<accession>A0ABS5NJJ7</accession>
<dbReference type="Pfam" id="PF14690">
    <property type="entry name" value="Zn_ribbon_ISL3"/>
    <property type="match status" value="1"/>
</dbReference>
<dbReference type="Pfam" id="PF01610">
    <property type="entry name" value="DDE_Tnp_ISL3"/>
    <property type="match status" value="1"/>
</dbReference>
<protein>
    <submittedName>
        <fullName evidence="3">ISL3 family transposase</fullName>
    </submittedName>
</protein>
<feature type="domain" description="Transposase IS204/IS1001/IS1096/IS1165 zinc-finger" evidence="2">
    <location>
        <begin position="39"/>
        <end position="82"/>
    </location>
</feature>
<proteinExistence type="predicted"/>
<evidence type="ECO:0000259" key="1">
    <source>
        <dbReference type="Pfam" id="PF01610"/>
    </source>
</evidence>